<dbReference type="EMBL" id="ML004468">
    <property type="protein sequence ID" value="RKP30012.1"/>
    <property type="molecule type" value="Genomic_DNA"/>
</dbReference>
<evidence type="ECO:0000256" key="6">
    <source>
        <dbReference type="PIRNR" id="PIRNR015840"/>
    </source>
</evidence>
<evidence type="ECO:0000256" key="3">
    <source>
        <dbReference type="ARBA" id="ARBA00022692"/>
    </source>
</evidence>
<name>A0A4P9ZCD2_9ASCO</name>
<comment type="subcellular location">
    <subcellularLocation>
        <location evidence="1">Membrane</location>
    </subcellularLocation>
</comment>
<evidence type="ECO:0000256" key="8">
    <source>
        <dbReference type="SAM" id="Phobius"/>
    </source>
</evidence>
<dbReference type="Pfam" id="PF03381">
    <property type="entry name" value="CDC50"/>
    <property type="match status" value="1"/>
</dbReference>
<organism evidence="9 10">
    <name type="scientific">Metschnikowia bicuspidata</name>
    <dbReference type="NCBI Taxonomy" id="27322"/>
    <lineage>
        <taxon>Eukaryota</taxon>
        <taxon>Fungi</taxon>
        <taxon>Dikarya</taxon>
        <taxon>Ascomycota</taxon>
        <taxon>Saccharomycotina</taxon>
        <taxon>Pichiomycetes</taxon>
        <taxon>Metschnikowiaceae</taxon>
        <taxon>Metschnikowia</taxon>
    </lineage>
</organism>
<evidence type="ECO:0000256" key="2">
    <source>
        <dbReference type="ARBA" id="ARBA00009457"/>
    </source>
</evidence>
<feature type="region of interest" description="Disordered" evidence="7">
    <location>
        <begin position="408"/>
        <end position="430"/>
    </location>
</feature>
<dbReference type="GO" id="GO:0045332">
    <property type="term" value="P:phospholipid translocation"/>
    <property type="evidence" value="ECO:0007669"/>
    <property type="project" value="UniProtKB-UniRule"/>
</dbReference>
<dbReference type="PANTHER" id="PTHR10926">
    <property type="entry name" value="CELL CYCLE CONTROL PROTEIN 50"/>
    <property type="match status" value="1"/>
</dbReference>
<feature type="compositionally biased region" description="Basic and acidic residues" evidence="7">
    <location>
        <begin position="419"/>
        <end position="430"/>
    </location>
</feature>
<feature type="transmembrane region" description="Helical" evidence="8">
    <location>
        <begin position="66"/>
        <end position="86"/>
    </location>
</feature>
<keyword evidence="10" id="KW-1185">Reference proteome</keyword>
<keyword evidence="5 6" id="KW-0472">Membrane</keyword>
<proteinExistence type="inferred from homology"/>
<dbReference type="PANTHER" id="PTHR10926:SF20">
    <property type="entry name" value="PHOSPHOLIPID-TRANSPORTING ATPASE ACCESSORY SUBUNIT LEM3"/>
    <property type="match status" value="1"/>
</dbReference>
<evidence type="ECO:0000256" key="5">
    <source>
        <dbReference type="ARBA" id="ARBA00023136"/>
    </source>
</evidence>
<dbReference type="GO" id="GO:0005783">
    <property type="term" value="C:endoplasmic reticulum"/>
    <property type="evidence" value="ECO:0007669"/>
    <property type="project" value="TreeGrafter"/>
</dbReference>
<dbReference type="OrthoDB" id="340608at2759"/>
<evidence type="ECO:0000313" key="9">
    <source>
        <dbReference type="EMBL" id="RKP30012.1"/>
    </source>
</evidence>
<evidence type="ECO:0000256" key="4">
    <source>
        <dbReference type="ARBA" id="ARBA00022989"/>
    </source>
</evidence>
<dbReference type="AlphaFoldDB" id="A0A4P9ZCD2"/>
<dbReference type="Proteomes" id="UP000268321">
    <property type="component" value="Unassembled WGS sequence"/>
</dbReference>
<dbReference type="GO" id="GO:0005794">
    <property type="term" value="C:Golgi apparatus"/>
    <property type="evidence" value="ECO:0007669"/>
    <property type="project" value="TreeGrafter"/>
</dbReference>
<evidence type="ECO:0000256" key="7">
    <source>
        <dbReference type="SAM" id="MobiDB-lite"/>
    </source>
</evidence>
<dbReference type="GO" id="GO:0005886">
    <property type="term" value="C:plasma membrane"/>
    <property type="evidence" value="ECO:0007669"/>
    <property type="project" value="TreeGrafter"/>
</dbReference>
<evidence type="ECO:0000256" key="1">
    <source>
        <dbReference type="ARBA" id="ARBA00004370"/>
    </source>
</evidence>
<gene>
    <name evidence="9" type="ORF">METBISCDRAFT_31222</name>
</gene>
<accession>A0A4P9ZCD2</accession>
<keyword evidence="3 8" id="KW-0812">Transmembrane</keyword>
<dbReference type="InterPro" id="IPR005045">
    <property type="entry name" value="CDC50/LEM3_fam"/>
</dbReference>
<comment type="similarity">
    <text evidence="2 6">Belongs to the CDC50/LEM3 family.</text>
</comment>
<reference evidence="10" key="1">
    <citation type="journal article" date="2018" name="Nat. Microbiol.">
        <title>Leveraging single-cell genomics to expand the fungal tree of life.</title>
        <authorList>
            <person name="Ahrendt S.R."/>
            <person name="Quandt C.A."/>
            <person name="Ciobanu D."/>
            <person name="Clum A."/>
            <person name="Salamov A."/>
            <person name="Andreopoulos B."/>
            <person name="Cheng J.F."/>
            <person name="Woyke T."/>
            <person name="Pelin A."/>
            <person name="Henrissat B."/>
            <person name="Reynolds N.K."/>
            <person name="Benny G.L."/>
            <person name="Smith M.E."/>
            <person name="James T.Y."/>
            <person name="Grigoriev I.V."/>
        </authorList>
    </citation>
    <scope>NUCLEOTIDE SEQUENCE [LARGE SCALE GENOMIC DNA]</scope>
    <source>
        <strain evidence="10">Baker2002</strain>
    </source>
</reference>
<evidence type="ECO:0000313" key="10">
    <source>
        <dbReference type="Proteomes" id="UP000268321"/>
    </source>
</evidence>
<dbReference type="PIRSF" id="PIRSF015840">
    <property type="entry name" value="DUF284_TM_euk"/>
    <property type="match status" value="1"/>
</dbReference>
<sequence length="430" mass="49831">MQALEARYRLPTSVPDPNSPLAYLELSLDLDTEDEEQEQKSKRPTENNFSQQRLAAINPVFSARTVIHMLIALGIIFIPLGVGMWFTSNKVEDMMIEYTQCEFQANSDYWKPIPKKYVTFNLKTDKEIPSPMWRLNKNLSIPYLDEQNVCEIHFTLPEDLKGPLRFFYRLKNFHQNHRRYGQSFSNDQLLGQPIDKNLLMNAVGINCEPLIADPNGKIYYPCGLVSNSYFNDTFSHTFAGVNGTTKDYVLTNKNITWPSNYRRFRPTRYNYTQIAPPPNWIKMFPDGYNETNVPDILKWEELQAWMHTSAFADFRKLSLKGVDRDLPAGTYQINIGLHFPVIPYRGHKYIFLSLSTVLGGKNFFFGYLWMAFGGVCILLGLFVLFLKLARPRKSGDVNKLSWNELSYHDNEKEEEEKENENTEEKAESAS</sequence>
<protein>
    <submittedName>
        <fullName evidence="9">Lem3/Cdc50</fullName>
    </submittedName>
</protein>
<keyword evidence="4 8" id="KW-1133">Transmembrane helix</keyword>
<feature type="transmembrane region" description="Helical" evidence="8">
    <location>
        <begin position="364"/>
        <end position="386"/>
    </location>
</feature>